<sequence length="155" mass="17498">MSFPGSSLVEDDARENMASEHITASYTDMFLDHEVSYECRSTNPSTGCAFACRRSPRLLMNGYYILTEDSVLSDEDGNITLSLSQTSITYKEKLIRIFRRRKRIRRSLASLFSLSASGSWMNSTTCSDINAHFVDDSWLERDSEMDASQHGNNGL</sequence>
<evidence type="ECO:0000313" key="2">
    <source>
        <dbReference type="RefSeq" id="XP_015273057.1"/>
    </source>
</evidence>
<protein>
    <submittedName>
        <fullName evidence="2">Transmembrane protein 71</fullName>
    </submittedName>
</protein>
<proteinExistence type="predicted"/>
<organism evidence="1 2">
    <name type="scientific">Gekko japonicus</name>
    <name type="common">Schlegel's Japanese gecko</name>
    <dbReference type="NCBI Taxonomy" id="146911"/>
    <lineage>
        <taxon>Eukaryota</taxon>
        <taxon>Metazoa</taxon>
        <taxon>Chordata</taxon>
        <taxon>Craniata</taxon>
        <taxon>Vertebrata</taxon>
        <taxon>Euteleostomi</taxon>
        <taxon>Lepidosauria</taxon>
        <taxon>Squamata</taxon>
        <taxon>Bifurcata</taxon>
        <taxon>Gekkota</taxon>
        <taxon>Gekkonidae</taxon>
        <taxon>Gekkoninae</taxon>
        <taxon>Gekko</taxon>
    </lineage>
</organism>
<name>A0ABM1KH70_GEKJA</name>
<keyword evidence="2" id="KW-0472">Membrane</keyword>
<dbReference type="InterPro" id="IPR027975">
    <property type="entry name" value="TMEM71"/>
</dbReference>
<dbReference type="GeneID" id="107115811"/>
<evidence type="ECO:0000313" key="1">
    <source>
        <dbReference type="Proteomes" id="UP000694871"/>
    </source>
</evidence>
<dbReference type="PANTHER" id="PTHR35255:SF1">
    <property type="entry name" value="TRANSMEMBRANE PROTEIN 71"/>
    <property type="match status" value="1"/>
</dbReference>
<gene>
    <name evidence="2" type="primary">TMEM71</name>
</gene>
<accession>A0ABM1KH70</accession>
<keyword evidence="2" id="KW-0812">Transmembrane</keyword>
<dbReference type="Pfam" id="PF15121">
    <property type="entry name" value="TMEM71"/>
    <property type="match status" value="1"/>
</dbReference>
<dbReference type="PANTHER" id="PTHR35255">
    <property type="entry name" value="TRANSMEMBRANE PROTEIN 71"/>
    <property type="match status" value="1"/>
</dbReference>
<reference evidence="2" key="1">
    <citation type="submission" date="2025-08" db="UniProtKB">
        <authorList>
            <consortium name="RefSeq"/>
        </authorList>
    </citation>
    <scope>IDENTIFICATION</scope>
</reference>
<dbReference type="RefSeq" id="XP_015273057.1">
    <property type="nucleotide sequence ID" value="XM_015417571.1"/>
</dbReference>
<dbReference type="Proteomes" id="UP000694871">
    <property type="component" value="Unplaced"/>
</dbReference>
<keyword evidence="1" id="KW-1185">Reference proteome</keyword>